<dbReference type="PROSITE" id="PS51371">
    <property type="entry name" value="CBS"/>
    <property type="match status" value="2"/>
</dbReference>
<accession>A0A2T6AMH9</accession>
<evidence type="ECO:0000313" key="3">
    <source>
        <dbReference type="EMBL" id="PTX45024.1"/>
    </source>
</evidence>
<evidence type="ECO:0000313" key="4">
    <source>
        <dbReference type="Proteomes" id="UP000244174"/>
    </source>
</evidence>
<dbReference type="GO" id="GO:0016879">
    <property type="term" value="F:ligase activity, forming carbon-nitrogen bonds"/>
    <property type="evidence" value="ECO:0007669"/>
    <property type="project" value="TreeGrafter"/>
</dbReference>
<feature type="domain" description="CBS" evidence="2">
    <location>
        <begin position="571"/>
        <end position="618"/>
    </location>
</feature>
<reference evidence="3 4" key="1">
    <citation type="submission" date="2018-04" db="EMBL/GenBank/DDBJ databases">
        <title>Genomic Encyclopedia of Archaeal and Bacterial Type Strains, Phase II (KMG-II): from individual species to whole genera.</title>
        <authorList>
            <person name="Goeker M."/>
        </authorList>
    </citation>
    <scope>NUCLEOTIDE SEQUENCE [LARGE SCALE GENOMIC DNA]</scope>
    <source>
        <strain evidence="3 4">DSM 23082</strain>
    </source>
</reference>
<keyword evidence="4" id="KW-1185">Reference proteome</keyword>
<dbReference type="InterPro" id="IPR000644">
    <property type="entry name" value="CBS_dom"/>
</dbReference>
<keyword evidence="1" id="KW-0129">CBS domain</keyword>
<feature type="domain" description="CBS" evidence="2">
    <location>
        <begin position="507"/>
        <end position="563"/>
    </location>
</feature>
<gene>
    <name evidence="3" type="ORF">C8P64_1013</name>
</gene>
<dbReference type="Pfam" id="PF04107">
    <property type="entry name" value="GCS2"/>
    <property type="match status" value="1"/>
</dbReference>
<dbReference type="AlphaFoldDB" id="A0A2T6AMH9"/>
<dbReference type="Gene3D" id="3.10.580.10">
    <property type="entry name" value="CBS-domain"/>
    <property type="match status" value="1"/>
</dbReference>
<dbReference type="SUPFAM" id="SSF55931">
    <property type="entry name" value="Glutamine synthetase/guanido kinase"/>
    <property type="match status" value="1"/>
</dbReference>
<dbReference type="OrthoDB" id="240589at2"/>
<evidence type="ECO:0000256" key="1">
    <source>
        <dbReference type="PROSITE-ProRule" id="PRU00703"/>
    </source>
</evidence>
<name>A0A2T6AMH9_9FLAO</name>
<dbReference type="EMBL" id="QBKQ01000001">
    <property type="protein sequence ID" value="PTX45024.1"/>
    <property type="molecule type" value="Genomic_DNA"/>
</dbReference>
<dbReference type="InterPro" id="IPR014746">
    <property type="entry name" value="Gln_synth/guanido_kin_cat_dom"/>
</dbReference>
<dbReference type="InterPro" id="IPR050141">
    <property type="entry name" value="GCL_type2/YbdK_subfam"/>
</dbReference>
<comment type="caution">
    <text evidence="3">The sequence shown here is derived from an EMBL/GenBank/DDBJ whole genome shotgun (WGS) entry which is preliminary data.</text>
</comment>
<organism evidence="3 4">
    <name type="scientific">Christiangramia gaetbulicola</name>
    <dbReference type="NCBI Taxonomy" id="703340"/>
    <lineage>
        <taxon>Bacteria</taxon>
        <taxon>Pseudomonadati</taxon>
        <taxon>Bacteroidota</taxon>
        <taxon>Flavobacteriia</taxon>
        <taxon>Flavobacteriales</taxon>
        <taxon>Flavobacteriaceae</taxon>
        <taxon>Christiangramia</taxon>
    </lineage>
</organism>
<protein>
    <submittedName>
        <fullName evidence="3">CBS domain protein</fullName>
    </submittedName>
</protein>
<dbReference type="Gene3D" id="3.30.590.20">
    <property type="match status" value="1"/>
</dbReference>
<dbReference type="PANTHER" id="PTHR36510:SF3">
    <property type="entry name" value="CONSERVED PROTEIN"/>
    <property type="match status" value="1"/>
</dbReference>
<dbReference type="InterPro" id="IPR006336">
    <property type="entry name" value="GCS2"/>
</dbReference>
<dbReference type="SUPFAM" id="SSF54631">
    <property type="entry name" value="CBS-domain pair"/>
    <property type="match status" value="1"/>
</dbReference>
<sequence length="618" mass="71521">MGNLEVSVLNRKKDRASFVNHLIKDLQALDHLIENDLIEKSPIRIGAEQEFCLINNYFLPVNNSLDILEDLDDDHFTTEIGRYNLELNLDPLELTSDCFSRLHKTLNSYLKKAEVIANKHDSRIILTGILPTLRLRHISEEYMTEKPRYFALNDAIKRSRQQDFWIHIKGVDELNLMHDSVMLEACNTSFQMHLQINPDEFIDKYNWAQAIAGPVLSVCVNSPILFGKELWSETRIALFNQSTDTRANSFVLNEKQARVSFGSHWETKGITDIFKDNISRFRSLLTSDFDEDNMSQLEQGKIPKLKALNLHNGTVYRWNRVCYGVGGGKPHVRIECRYIPAGPSVLDEIANMALWIGLMMGQPEEFRNIHEREDFRNVRANFYKAGRTGLDSVFTWNGRQITAKQLLLKELLPIARKGLEKCHILEADIDKYLNVIEKRLETWNGAEWTVKSFRSLQEKKKPLEAMQVLTSYIYENQKKDLPVSDWRILESDISTHFHIQRIVKHNMNTNIYSVDPKDSLQLVINMMLWNNIHHMPVINSKKMIIGLLSWSDIEKYVGNGDSQQLYVQDVMKKDLITTTQDQPLNEAVELMKNNKIGCLPVINRNKLIAILTKNDLNI</sequence>
<dbReference type="Pfam" id="PF00571">
    <property type="entry name" value="CBS"/>
    <property type="match status" value="2"/>
</dbReference>
<dbReference type="Proteomes" id="UP000244174">
    <property type="component" value="Unassembled WGS sequence"/>
</dbReference>
<proteinExistence type="predicted"/>
<dbReference type="SMART" id="SM00116">
    <property type="entry name" value="CBS"/>
    <property type="match status" value="2"/>
</dbReference>
<dbReference type="RefSeq" id="WP_108170922.1">
    <property type="nucleotide sequence ID" value="NZ_QBKQ01000001.1"/>
</dbReference>
<dbReference type="PANTHER" id="PTHR36510">
    <property type="entry name" value="GLUTAMATE--CYSTEINE LIGASE 2-RELATED"/>
    <property type="match status" value="1"/>
</dbReference>
<dbReference type="InterPro" id="IPR046342">
    <property type="entry name" value="CBS_dom_sf"/>
</dbReference>
<evidence type="ECO:0000259" key="2">
    <source>
        <dbReference type="PROSITE" id="PS51371"/>
    </source>
</evidence>